<sequence>MNIIMLQDIQAAPDGLTLHTFKKGREYSVPMDMDTDLAHTFLKEGWAKQKESGKKAGRPRKAKDRKAAPENKKEAADAH</sequence>
<dbReference type="EMBL" id="CP048620">
    <property type="protein sequence ID" value="QPJ64593.1"/>
    <property type="molecule type" value="Genomic_DNA"/>
</dbReference>
<dbReference type="AlphaFoldDB" id="A0A7T0G2S5"/>
<feature type="compositionally biased region" description="Basic residues" evidence="1">
    <location>
        <begin position="55"/>
        <end position="64"/>
    </location>
</feature>
<organism evidence="2 3">
    <name type="scientific">Candidatus Nitrohelix vancouverensis</name>
    <dbReference type="NCBI Taxonomy" id="2705534"/>
    <lineage>
        <taxon>Bacteria</taxon>
        <taxon>Pseudomonadati</taxon>
        <taxon>Nitrospinota/Tectimicrobiota group</taxon>
        <taxon>Nitrospinota</taxon>
        <taxon>Nitrospinia</taxon>
        <taxon>Nitrospinales</taxon>
        <taxon>Nitrospinaceae</taxon>
        <taxon>Candidatus Nitrohelix</taxon>
    </lineage>
</organism>
<name>A0A7T0G2S5_9BACT</name>
<dbReference type="KEGG" id="nva:G3M78_03950"/>
<accession>A0A7T0G2S5</accession>
<gene>
    <name evidence="2" type="ORF">G3M78_03950</name>
</gene>
<protein>
    <submittedName>
        <fullName evidence="2">Uncharacterized protein</fullName>
    </submittedName>
</protein>
<evidence type="ECO:0000256" key="1">
    <source>
        <dbReference type="SAM" id="MobiDB-lite"/>
    </source>
</evidence>
<feature type="compositionally biased region" description="Basic and acidic residues" evidence="1">
    <location>
        <begin position="65"/>
        <end position="79"/>
    </location>
</feature>
<proteinExistence type="predicted"/>
<feature type="region of interest" description="Disordered" evidence="1">
    <location>
        <begin position="47"/>
        <end position="79"/>
    </location>
</feature>
<evidence type="ECO:0000313" key="2">
    <source>
        <dbReference type="EMBL" id="QPJ64593.1"/>
    </source>
</evidence>
<evidence type="ECO:0000313" key="3">
    <source>
        <dbReference type="Proteomes" id="UP000594464"/>
    </source>
</evidence>
<reference evidence="3" key="1">
    <citation type="submission" date="2020-02" db="EMBL/GenBank/DDBJ databases">
        <title>Genomic and physiological characterization of two novel Nitrospinaceae genera.</title>
        <authorList>
            <person name="Mueller A.J."/>
            <person name="Jung M.-Y."/>
            <person name="Strachan C.R."/>
            <person name="Herbold C.W."/>
            <person name="Kirkegaard R.H."/>
            <person name="Daims H."/>
        </authorList>
    </citation>
    <scope>NUCLEOTIDE SEQUENCE [LARGE SCALE GENOMIC DNA]</scope>
</reference>
<dbReference type="Proteomes" id="UP000594464">
    <property type="component" value="Chromosome"/>
</dbReference>